<dbReference type="PANTHER" id="PTHR45348">
    <property type="entry name" value="HYPOTHETICAL OXIDOREDUCTASE (EUROFUNG)"/>
    <property type="match status" value="1"/>
</dbReference>
<feature type="compositionally biased region" description="Low complexity" evidence="2">
    <location>
        <begin position="396"/>
        <end position="406"/>
    </location>
</feature>
<dbReference type="InterPro" id="IPR047122">
    <property type="entry name" value="Trans-enoyl_RdTase-like"/>
</dbReference>
<dbReference type="GO" id="GO:0016651">
    <property type="term" value="F:oxidoreductase activity, acting on NAD(P)H"/>
    <property type="evidence" value="ECO:0007669"/>
    <property type="project" value="InterPro"/>
</dbReference>
<feature type="region of interest" description="Disordered" evidence="2">
    <location>
        <begin position="319"/>
        <end position="359"/>
    </location>
</feature>
<dbReference type="PANTHER" id="PTHR45348:SF2">
    <property type="entry name" value="ZINC-TYPE ALCOHOL DEHYDROGENASE-LIKE PROTEIN C2E1P3.01"/>
    <property type="match status" value="1"/>
</dbReference>
<reference evidence="4 5" key="1">
    <citation type="journal article" date="2019" name="Fungal Biol. Biotechnol.">
        <title>Draft genome sequence of fastidious pathogen Ceratobasidium theobromae, which causes vascular-streak dieback in Theobroma cacao.</title>
        <authorList>
            <person name="Ali S.S."/>
            <person name="Asman A."/>
            <person name="Shao J."/>
            <person name="Firmansyah A.P."/>
            <person name="Susilo A.W."/>
            <person name="Rosmana A."/>
            <person name="McMahon P."/>
            <person name="Junaid M."/>
            <person name="Guest D."/>
            <person name="Kheng T.Y."/>
            <person name="Meinhardt L.W."/>
            <person name="Bailey B.A."/>
        </authorList>
    </citation>
    <scope>NUCLEOTIDE SEQUENCE [LARGE SCALE GENOMIC DNA]</scope>
    <source>
        <strain evidence="4 5">CT2</strain>
    </source>
</reference>
<comment type="caution">
    <text evidence="4">The sequence shown here is derived from an EMBL/GenBank/DDBJ whole genome shotgun (WGS) entry which is preliminary data.</text>
</comment>
<name>A0A5N5QNZ2_9AGAM</name>
<evidence type="ECO:0000313" key="5">
    <source>
        <dbReference type="Proteomes" id="UP000383932"/>
    </source>
</evidence>
<dbReference type="SUPFAM" id="SSF50129">
    <property type="entry name" value="GroES-like"/>
    <property type="match status" value="1"/>
</dbReference>
<accession>A0A5N5QNZ2</accession>
<keyword evidence="5" id="KW-1185">Reference proteome</keyword>
<dbReference type="InterPro" id="IPR011032">
    <property type="entry name" value="GroES-like_sf"/>
</dbReference>
<dbReference type="InterPro" id="IPR013154">
    <property type="entry name" value="ADH-like_N"/>
</dbReference>
<keyword evidence="1" id="KW-0175">Coiled coil</keyword>
<evidence type="ECO:0000256" key="1">
    <source>
        <dbReference type="SAM" id="Coils"/>
    </source>
</evidence>
<feature type="region of interest" description="Disordered" evidence="2">
    <location>
        <begin position="391"/>
        <end position="450"/>
    </location>
</feature>
<organism evidence="4 5">
    <name type="scientific">Ceratobasidium theobromae</name>
    <dbReference type="NCBI Taxonomy" id="1582974"/>
    <lineage>
        <taxon>Eukaryota</taxon>
        <taxon>Fungi</taxon>
        <taxon>Dikarya</taxon>
        <taxon>Basidiomycota</taxon>
        <taxon>Agaricomycotina</taxon>
        <taxon>Agaricomycetes</taxon>
        <taxon>Cantharellales</taxon>
        <taxon>Ceratobasidiaceae</taxon>
        <taxon>Ceratobasidium</taxon>
    </lineage>
</organism>
<dbReference type="Pfam" id="PF08240">
    <property type="entry name" value="ADH_N"/>
    <property type="match status" value="1"/>
</dbReference>
<feature type="compositionally biased region" description="Low complexity" evidence="2">
    <location>
        <begin position="319"/>
        <end position="357"/>
    </location>
</feature>
<dbReference type="AlphaFoldDB" id="A0A5N5QNZ2"/>
<dbReference type="OrthoDB" id="9992527at2759"/>
<dbReference type="Proteomes" id="UP000383932">
    <property type="component" value="Unassembled WGS sequence"/>
</dbReference>
<dbReference type="EMBL" id="SSOP01000051">
    <property type="protein sequence ID" value="KAB5592866.1"/>
    <property type="molecule type" value="Genomic_DNA"/>
</dbReference>
<dbReference type="Gene3D" id="3.40.50.720">
    <property type="entry name" value="NAD(P)-binding Rossmann-like Domain"/>
    <property type="match status" value="1"/>
</dbReference>
<protein>
    <recommendedName>
        <fullName evidence="3">Alcohol dehydrogenase-like N-terminal domain-containing protein</fullName>
    </recommendedName>
</protein>
<evidence type="ECO:0000259" key="3">
    <source>
        <dbReference type="Pfam" id="PF08240"/>
    </source>
</evidence>
<dbReference type="InterPro" id="IPR036291">
    <property type="entry name" value="NAD(P)-bd_dom_sf"/>
</dbReference>
<dbReference type="Gene3D" id="3.90.180.10">
    <property type="entry name" value="Medium-chain alcohol dehydrogenases, catalytic domain"/>
    <property type="match status" value="2"/>
</dbReference>
<sequence>MSSALVQSAPRARLAIERQSRPSAPYGCVVVRIAAATLNALDYAILAHGILVRDWPWVGGNEYGGSVAAVGPGVTSLAVGDQVVASAVGFIEGYAVDSVSTALTLCRPDVSAWQEYAILRADMCAKVASHVPLDKACTTPTAFAAASIALALELGLKYPDPPTAPKKSSASVWEDAMAALGNGASFGWDLEKGTVEGGVWVPKPKSHAIQGTADEQARLADEQARLADEQDRLHAELERAMAEEIDKRVKAQRAIAHRAPHFTSCAPDSDEPWTNVPPMLWGAYDMSREAMDRRWGSGWDDGVRRFEVVDLLVTNGLGLSLGPRSSTRGSSTSGSASMGRSGSDSSTSVSADSAVTSHPTLPPVAAILNARRGSEPSLRLPEIPWAVGSAPALPASLRPTGSPPLRSRSRPRVQARGSTSPFRIPATLSRGIGRGRGSPPYRVREQSPLGDLGKNSDASLLLVRGVLARSSFGATPAPLGAPNPWSLSSPADDTIFPPPLTRIETNFVMHEPILVWGGSTAIGRSALQLLKRAGYTNLLVVAASERHGELAEIAPSGTRFFDYCDPNVVAQIRTALAEQPIGKVLDAVSMPSSLEPISQLVGVGSKIAAVLPVNTPMPNGVEIKPVMFGRCNDYTGKDVLAYGFGKDKMWPLLSHLLRTEEWVFPPMVRLDGGLEGCAANGMRVAAQNPGKRVVFEV</sequence>
<dbReference type="SUPFAM" id="SSF51735">
    <property type="entry name" value="NAD(P)-binding Rossmann-fold domains"/>
    <property type="match status" value="1"/>
</dbReference>
<evidence type="ECO:0000313" key="4">
    <source>
        <dbReference type="EMBL" id="KAB5592866.1"/>
    </source>
</evidence>
<feature type="domain" description="Alcohol dehydrogenase-like N-terminal" evidence="3">
    <location>
        <begin position="28"/>
        <end position="127"/>
    </location>
</feature>
<gene>
    <name evidence="4" type="ORF">CTheo_3655</name>
</gene>
<proteinExistence type="predicted"/>
<feature type="coiled-coil region" evidence="1">
    <location>
        <begin position="219"/>
        <end position="254"/>
    </location>
</feature>
<evidence type="ECO:0000256" key="2">
    <source>
        <dbReference type="SAM" id="MobiDB-lite"/>
    </source>
</evidence>